<accession>A0A9W9Z108</accession>
<name>A0A9W9Z108_9CNID</name>
<dbReference type="AlphaFoldDB" id="A0A9W9Z108"/>
<organism evidence="1 2">
    <name type="scientific">Desmophyllum pertusum</name>
    <dbReference type="NCBI Taxonomy" id="174260"/>
    <lineage>
        <taxon>Eukaryota</taxon>
        <taxon>Metazoa</taxon>
        <taxon>Cnidaria</taxon>
        <taxon>Anthozoa</taxon>
        <taxon>Hexacorallia</taxon>
        <taxon>Scleractinia</taxon>
        <taxon>Caryophylliina</taxon>
        <taxon>Caryophylliidae</taxon>
        <taxon>Desmophyllum</taxon>
    </lineage>
</organism>
<dbReference type="Proteomes" id="UP001163046">
    <property type="component" value="Unassembled WGS sequence"/>
</dbReference>
<evidence type="ECO:0000313" key="2">
    <source>
        <dbReference type="Proteomes" id="UP001163046"/>
    </source>
</evidence>
<reference evidence="1" key="1">
    <citation type="submission" date="2023-01" db="EMBL/GenBank/DDBJ databases">
        <title>Genome assembly of the deep-sea coral Lophelia pertusa.</title>
        <authorList>
            <person name="Herrera S."/>
            <person name="Cordes E."/>
        </authorList>
    </citation>
    <scope>NUCLEOTIDE SEQUENCE</scope>
    <source>
        <strain evidence="1">USNM1676648</strain>
        <tissue evidence="1">Polyp</tissue>
    </source>
</reference>
<protein>
    <submittedName>
        <fullName evidence="1">Uncharacterized protein</fullName>
    </submittedName>
</protein>
<sequence length="178" mass="20933">MIMCFFRALVLHNGCHVKNLKCNAKHYYQRYRATRPQKKKFCGVQLKELSDLEQLFEVNIFVYLLESTKPDGDKDDEGNEDDKPEIATTSKSIQFWKHWNKMLGEEKVKNCKICAQRAVEGLKVFVKNKRLGMLHTMSEIEITEKFIQTLAIPEEQESLLKEHIDYHKEMKDFLESSS</sequence>
<evidence type="ECO:0000313" key="1">
    <source>
        <dbReference type="EMBL" id="KAJ7373338.1"/>
    </source>
</evidence>
<dbReference type="EMBL" id="MU826831">
    <property type="protein sequence ID" value="KAJ7373338.1"/>
    <property type="molecule type" value="Genomic_DNA"/>
</dbReference>
<proteinExistence type="predicted"/>
<comment type="caution">
    <text evidence="1">The sequence shown here is derived from an EMBL/GenBank/DDBJ whole genome shotgun (WGS) entry which is preliminary data.</text>
</comment>
<keyword evidence="2" id="KW-1185">Reference proteome</keyword>
<gene>
    <name evidence="1" type="ORF">OS493_012930</name>
</gene>